<feature type="transmembrane region" description="Helical" evidence="5">
    <location>
        <begin position="60"/>
        <end position="79"/>
    </location>
</feature>
<feature type="transmembrane region" description="Helical" evidence="5">
    <location>
        <begin position="91"/>
        <end position="117"/>
    </location>
</feature>
<comment type="caution">
    <text evidence="7">The sequence shown here is derived from an EMBL/GenBank/DDBJ whole genome shotgun (WGS) entry which is preliminary data.</text>
</comment>
<dbReference type="Pfam" id="PF01284">
    <property type="entry name" value="MARVEL"/>
    <property type="match status" value="1"/>
</dbReference>
<feature type="transmembrane region" description="Helical" evidence="5">
    <location>
        <begin position="6"/>
        <end position="26"/>
    </location>
</feature>
<keyword evidence="2 5" id="KW-0812">Transmembrane</keyword>
<reference evidence="7 8" key="1">
    <citation type="submission" date="2017-02" db="EMBL/GenBank/DDBJ databases">
        <title>Genomes of Trichoderma spp. with biocontrol activity.</title>
        <authorList>
            <person name="Gardiner D."/>
            <person name="Kazan K."/>
            <person name="Vos C."/>
            <person name="Harvey P."/>
        </authorList>
    </citation>
    <scope>NUCLEOTIDE SEQUENCE [LARGE SCALE GENOMIC DNA]</scope>
    <source>
        <strain evidence="7 8">Tr1</strain>
    </source>
</reference>
<dbReference type="AlphaFoldDB" id="A0A2K0U1X2"/>
<sequence>MALGMITIIHIVLAVLVIIELGITGYRELDLTGLFISQLTFLLVVVNVTSGFGYSSPATYAFMLFNSIWSLLILAYLAITPLYLARLYHALVAFVLLVITTIFWFAGAIAMAAFIGVPACHGNTFCQTSQAGVAFGFFLWAGFLALTVLEGLTTLRGHARADKTTPSNV</sequence>
<organism evidence="7 8">
    <name type="scientific">Trichoderma harzianum</name>
    <name type="common">Hypocrea lixii</name>
    <dbReference type="NCBI Taxonomy" id="5544"/>
    <lineage>
        <taxon>Eukaryota</taxon>
        <taxon>Fungi</taxon>
        <taxon>Dikarya</taxon>
        <taxon>Ascomycota</taxon>
        <taxon>Pezizomycotina</taxon>
        <taxon>Sordariomycetes</taxon>
        <taxon>Hypocreomycetidae</taxon>
        <taxon>Hypocreales</taxon>
        <taxon>Hypocreaceae</taxon>
        <taxon>Trichoderma</taxon>
    </lineage>
</organism>
<evidence type="ECO:0000256" key="2">
    <source>
        <dbReference type="ARBA" id="ARBA00022692"/>
    </source>
</evidence>
<evidence type="ECO:0000313" key="8">
    <source>
        <dbReference type="Proteomes" id="UP000236290"/>
    </source>
</evidence>
<gene>
    <name evidence="7" type="ORF">THARTR1_07541</name>
</gene>
<dbReference type="PANTHER" id="PTHR37451">
    <property type="entry name" value="MARVEL DOMAIN"/>
    <property type="match status" value="1"/>
</dbReference>
<dbReference type="InterPro" id="IPR008253">
    <property type="entry name" value="Marvel"/>
</dbReference>
<evidence type="ECO:0000259" key="6">
    <source>
        <dbReference type="Pfam" id="PF01284"/>
    </source>
</evidence>
<protein>
    <recommendedName>
        <fullName evidence="6">MARVEL domain-containing protein</fullName>
    </recommendedName>
</protein>
<evidence type="ECO:0000256" key="3">
    <source>
        <dbReference type="ARBA" id="ARBA00022989"/>
    </source>
</evidence>
<comment type="subcellular location">
    <subcellularLocation>
        <location evidence="1">Membrane</location>
        <topology evidence="1">Multi-pass membrane protein</topology>
    </subcellularLocation>
</comment>
<dbReference type="EMBL" id="MTYI01000118">
    <property type="protein sequence ID" value="PNP51772.1"/>
    <property type="molecule type" value="Genomic_DNA"/>
</dbReference>
<keyword evidence="4 5" id="KW-0472">Membrane</keyword>
<evidence type="ECO:0000313" key="7">
    <source>
        <dbReference type="EMBL" id="PNP51772.1"/>
    </source>
</evidence>
<feature type="transmembrane region" description="Helical" evidence="5">
    <location>
        <begin position="129"/>
        <end position="149"/>
    </location>
</feature>
<dbReference type="Proteomes" id="UP000236290">
    <property type="component" value="Unassembled WGS sequence"/>
</dbReference>
<evidence type="ECO:0000256" key="5">
    <source>
        <dbReference type="SAM" id="Phobius"/>
    </source>
</evidence>
<dbReference type="OrthoDB" id="2117453at2759"/>
<evidence type="ECO:0000256" key="4">
    <source>
        <dbReference type="ARBA" id="ARBA00023136"/>
    </source>
</evidence>
<dbReference type="PANTHER" id="PTHR37451:SF1">
    <property type="entry name" value="MARVEL DOMAIN-CONTAINING PROTEIN"/>
    <property type="match status" value="1"/>
</dbReference>
<feature type="transmembrane region" description="Helical" evidence="5">
    <location>
        <begin position="33"/>
        <end position="54"/>
    </location>
</feature>
<dbReference type="GO" id="GO:0016020">
    <property type="term" value="C:membrane"/>
    <property type="evidence" value="ECO:0007669"/>
    <property type="project" value="UniProtKB-SubCell"/>
</dbReference>
<evidence type="ECO:0000256" key="1">
    <source>
        <dbReference type="ARBA" id="ARBA00004141"/>
    </source>
</evidence>
<feature type="domain" description="MARVEL" evidence="6">
    <location>
        <begin position="32"/>
        <end position="149"/>
    </location>
</feature>
<name>A0A2K0U1X2_TRIHA</name>
<accession>A0A2K0U1X2</accession>
<keyword evidence="3 5" id="KW-1133">Transmembrane helix</keyword>
<proteinExistence type="predicted"/>